<gene>
    <name evidence="4" type="ORF">SCF082_LOCUS14049</name>
</gene>
<feature type="compositionally biased region" description="Acidic residues" evidence="2">
    <location>
        <begin position="40"/>
        <end position="52"/>
    </location>
</feature>
<proteinExistence type="predicted"/>
<dbReference type="InterPro" id="IPR036860">
    <property type="entry name" value="SH2_dom_sf"/>
</dbReference>
<evidence type="ECO:0000313" key="4">
    <source>
        <dbReference type="EMBL" id="CAK9018353.1"/>
    </source>
</evidence>
<organism evidence="4 5">
    <name type="scientific">Durusdinium trenchii</name>
    <dbReference type="NCBI Taxonomy" id="1381693"/>
    <lineage>
        <taxon>Eukaryota</taxon>
        <taxon>Sar</taxon>
        <taxon>Alveolata</taxon>
        <taxon>Dinophyceae</taxon>
        <taxon>Suessiales</taxon>
        <taxon>Symbiodiniaceae</taxon>
        <taxon>Durusdinium</taxon>
    </lineage>
</organism>
<feature type="non-terminal residue" evidence="4">
    <location>
        <position position="1"/>
    </location>
</feature>
<feature type="domain" description="SH2" evidence="3">
    <location>
        <begin position="179"/>
        <end position="273"/>
    </location>
</feature>
<dbReference type="InterPro" id="IPR011990">
    <property type="entry name" value="TPR-like_helical_dom_sf"/>
</dbReference>
<protein>
    <recommendedName>
        <fullName evidence="3">SH2 domain-containing protein</fullName>
    </recommendedName>
</protein>
<dbReference type="InterPro" id="IPR019734">
    <property type="entry name" value="TPR_rpt"/>
</dbReference>
<keyword evidence="1" id="KW-0727">SH2 domain</keyword>
<dbReference type="SUPFAM" id="SSF48452">
    <property type="entry name" value="TPR-like"/>
    <property type="match status" value="1"/>
</dbReference>
<feature type="compositionally biased region" description="Low complexity" evidence="2">
    <location>
        <begin position="1"/>
        <end position="22"/>
    </location>
</feature>
<name>A0ABP0JVE0_9DINO</name>
<reference evidence="4 5" key="1">
    <citation type="submission" date="2024-02" db="EMBL/GenBank/DDBJ databases">
        <authorList>
            <person name="Chen Y."/>
            <person name="Shah S."/>
            <person name="Dougan E. K."/>
            <person name="Thang M."/>
            <person name="Chan C."/>
        </authorList>
    </citation>
    <scope>NUCLEOTIDE SEQUENCE [LARGE SCALE GENOMIC DNA]</scope>
</reference>
<dbReference type="Gene3D" id="1.25.40.10">
    <property type="entry name" value="Tetratricopeptide repeat domain"/>
    <property type="match status" value="1"/>
</dbReference>
<dbReference type="SUPFAM" id="SSF55550">
    <property type="entry name" value="SH2 domain"/>
    <property type="match status" value="1"/>
</dbReference>
<feature type="region of interest" description="Disordered" evidence="2">
    <location>
        <begin position="1"/>
        <end position="72"/>
    </location>
</feature>
<dbReference type="Proteomes" id="UP001642464">
    <property type="component" value="Unassembled WGS sequence"/>
</dbReference>
<dbReference type="EMBL" id="CAXAMM010008764">
    <property type="protein sequence ID" value="CAK9018353.1"/>
    <property type="molecule type" value="Genomic_DNA"/>
</dbReference>
<dbReference type="CDD" id="cd00173">
    <property type="entry name" value="SH2"/>
    <property type="match status" value="1"/>
</dbReference>
<keyword evidence="5" id="KW-1185">Reference proteome</keyword>
<dbReference type="InterPro" id="IPR000980">
    <property type="entry name" value="SH2"/>
</dbReference>
<evidence type="ECO:0000256" key="2">
    <source>
        <dbReference type="SAM" id="MobiDB-lite"/>
    </source>
</evidence>
<evidence type="ECO:0000313" key="5">
    <source>
        <dbReference type="Proteomes" id="UP001642464"/>
    </source>
</evidence>
<dbReference type="Gene3D" id="3.30.505.10">
    <property type="entry name" value="SH2 domain"/>
    <property type="match status" value="1"/>
</dbReference>
<sequence length="653" mass="72103">EERQAAPALAPAKAGVQAAAVAEVTDRDDVASSATATTGGEEEEEEEEEGQASEDQRRQADAADEWESFEAEVLSDAESETKVLFGDAHTLDLHLCVRNVQDVLFTTAAEFPDESCVRRVLEAYLQVEGPSSGEAGECPGSISPDLFRSFLQRFGPLRCAFEKAYQALFRSNGRKRVNVFSSSLSRAKADRALRQNKGTFLVRFSKAHPCKLILSHCYDDTVRHIGLRNCGVRGYHLRSTSAEGETPFSTSLRSVLGRFTGGLSASQQIANPVIRELAPPKCLAQRVLTFEELGEQGEEQGQNESRVEPGACACPDGVPDSPSVVVHCEACGKTNVAIAVVDSDNDPITSFGMGLGTYTNPEELDYLLRKGAEKFRTNRRARAHELFSRVLEGASRNVAYHRDFAEELSSSPLNVKHDARAAWCKCLSCSSLRAFARALGNLGHIASDNQATSEAVDLYRRSLPVLKELGMWKQEPIVLSSLTQCAFIAEDRVLGSRFGVEYLGTFTQYDERSQLLKRLENLGCFHRDNLASEAEVHALLRLADDKFHSHSHGPIHALGDYNTALAQARWLNNDLVEVNALIRVGCCLHVMHRVRDAIVHFERAVLLLRSNNLRAENRNMGRKRVDLHNLALSFAKKSTALAGWTTPPQEYFR</sequence>
<dbReference type="PROSITE" id="PS50001">
    <property type="entry name" value="SH2"/>
    <property type="match status" value="1"/>
</dbReference>
<feature type="compositionally biased region" description="Acidic residues" evidence="2">
    <location>
        <begin position="62"/>
        <end position="72"/>
    </location>
</feature>
<comment type="caution">
    <text evidence="4">The sequence shown here is derived from an EMBL/GenBank/DDBJ whole genome shotgun (WGS) entry which is preliminary data.</text>
</comment>
<dbReference type="Pfam" id="PF00017">
    <property type="entry name" value="SH2"/>
    <property type="match status" value="1"/>
</dbReference>
<accession>A0ABP0JVE0</accession>
<evidence type="ECO:0000259" key="3">
    <source>
        <dbReference type="PROSITE" id="PS50001"/>
    </source>
</evidence>
<evidence type="ECO:0000256" key="1">
    <source>
        <dbReference type="PROSITE-ProRule" id="PRU00191"/>
    </source>
</evidence>
<dbReference type="SMART" id="SM00028">
    <property type="entry name" value="TPR"/>
    <property type="match status" value="2"/>
</dbReference>